<keyword evidence="3" id="KW-1003">Cell membrane</keyword>
<sequence length="423" mass="48644">MSSTGSIILGLSFAALHSCLCKIFFAKFLRQKMNISFYIVVLFLDFLIGIIATQIKGGFSEDDFLRGELHLSKINPHLIYYIFLPLIIFDSSSNASFHIVQQQIVTTILVAGPDVFISKGITTLFVVYLFPHDFEWSWVTSLLLGSILSTTYPESIVTLLQDCGASHSLSSLIESEALLNDGLVFVLFSIFNRIIVGRSFAIGQAISDIIRFSLSGTLLGLFYGFRCVFILNRINNELKIEITITFEKLLEELDDEHDTDSIYQLNLDTLWTGPCILEPFIEPLHNTDLAAGCYRTKMRNEIIKRILAAMPVDYEKQWYLGMIRRRTLKILIETVEEAKVKLSLKQHGHLLVRRFCMPLWLQCLVKFDKLNCVNRLTEKFLFDHLILTIELALDQHATFYRNEIDHDIMTIQLKRHERLFLLE</sequence>
<feature type="domain" description="Cation/H+ exchanger transmembrane" evidence="11">
    <location>
        <begin position="22"/>
        <end position="245"/>
    </location>
</feature>
<evidence type="ECO:0000256" key="2">
    <source>
        <dbReference type="ARBA" id="ARBA00022448"/>
    </source>
</evidence>
<evidence type="ECO:0000259" key="11">
    <source>
        <dbReference type="Pfam" id="PF00999"/>
    </source>
</evidence>
<dbReference type="InterPro" id="IPR006153">
    <property type="entry name" value="Cation/H_exchanger_TM"/>
</dbReference>
<evidence type="ECO:0000256" key="4">
    <source>
        <dbReference type="ARBA" id="ARBA00022692"/>
    </source>
</evidence>
<evidence type="ECO:0000313" key="13">
    <source>
        <dbReference type="Proteomes" id="UP000681720"/>
    </source>
</evidence>
<accession>A0A8S2SE28</accession>
<feature type="transmembrane region" description="Helical" evidence="10">
    <location>
        <begin position="6"/>
        <end position="25"/>
    </location>
</feature>
<name>A0A8S2SE28_9BILA</name>
<proteinExistence type="predicted"/>
<gene>
    <name evidence="12" type="ORF">GIL414_LOCUS22264</name>
</gene>
<organism evidence="12 13">
    <name type="scientific">Rotaria magnacalcarata</name>
    <dbReference type="NCBI Taxonomy" id="392030"/>
    <lineage>
        <taxon>Eukaryota</taxon>
        <taxon>Metazoa</taxon>
        <taxon>Spiralia</taxon>
        <taxon>Gnathifera</taxon>
        <taxon>Rotifera</taxon>
        <taxon>Eurotatoria</taxon>
        <taxon>Bdelloidea</taxon>
        <taxon>Philodinida</taxon>
        <taxon>Philodinidae</taxon>
        <taxon>Rotaria</taxon>
    </lineage>
</organism>
<dbReference type="PANTHER" id="PTHR10110">
    <property type="entry name" value="SODIUM/HYDROGEN EXCHANGER"/>
    <property type="match status" value="1"/>
</dbReference>
<evidence type="ECO:0000256" key="3">
    <source>
        <dbReference type="ARBA" id="ARBA00022475"/>
    </source>
</evidence>
<keyword evidence="5 10" id="KW-1133">Transmembrane helix</keyword>
<comment type="subcellular location">
    <subcellularLocation>
        <location evidence="1">Cell membrane</location>
        <topology evidence="1">Multi-pass membrane protein</topology>
    </subcellularLocation>
</comment>
<evidence type="ECO:0000256" key="1">
    <source>
        <dbReference type="ARBA" id="ARBA00004651"/>
    </source>
</evidence>
<dbReference type="GO" id="GO:0051453">
    <property type="term" value="P:regulation of intracellular pH"/>
    <property type="evidence" value="ECO:0007669"/>
    <property type="project" value="TreeGrafter"/>
</dbReference>
<dbReference type="Proteomes" id="UP000681720">
    <property type="component" value="Unassembled WGS sequence"/>
</dbReference>
<dbReference type="GO" id="GO:0005886">
    <property type="term" value="C:plasma membrane"/>
    <property type="evidence" value="ECO:0007669"/>
    <property type="project" value="UniProtKB-SubCell"/>
</dbReference>
<protein>
    <recommendedName>
        <fullName evidence="11">Cation/H+ exchanger transmembrane domain-containing protein</fullName>
    </recommendedName>
</protein>
<dbReference type="GO" id="GO:0015385">
    <property type="term" value="F:sodium:proton antiporter activity"/>
    <property type="evidence" value="ECO:0007669"/>
    <property type="project" value="InterPro"/>
</dbReference>
<dbReference type="PANTHER" id="PTHR10110:SF86">
    <property type="entry name" value="SODIUM_HYDROGEN EXCHANGER 7"/>
    <property type="match status" value="1"/>
</dbReference>
<dbReference type="AlphaFoldDB" id="A0A8S2SE28"/>
<dbReference type="EMBL" id="CAJOBJ010021539">
    <property type="protein sequence ID" value="CAF4217812.1"/>
    <property type="molecule type" value="Genomic_DNA"/>
</dbReference>
<keyword evidence="6" id="KW-0915">Sodium</keyword>
<evidence type="ECO:0000256" key="9">
    <source>
        <dbReference type="ARBA" id="ARBA00023201"/>
    </source>
</evidence>
<comment type="caution">
    <text evidence="12">The sequence shown here is derived from an EMBL/GenBank/DDBJ whole genome shotgun (WGS) entry which is preliminary data.</text>
</comment>
<feature type="transmembrane region" description="Helical" evidence="10">
    <location>
        <begin position="78"/>
        <end position="97"/>
    </location>
</feature>
<feature type="transmembrane region" description="Helical" evidence="10">
    <location>
        <begin position="177"/>
        <end position="196"/>
    </location>
</feature>
<reference evidence="12" key="1">
    <citation type="submission" date="2021-02" db="EMBL/GenBank/DDBJ databases">
        <authorList>
            <person name="Nowell W R."/>
        </authorList>
    </citation>
    <scope>NUCLEOTIDE SEQUENCE</scope>
</reference>
<keyword evidence="4 10" id="KW-0812">Transmembrane</keyword>
<dbReference type="Gene3D" id="6.10.140.1330">
    <property type="match status" value="1"/>
</dbReference>
<evidence type="ECO:0000313" key="12">
    <source>
        <dbReference type="EMBL" id="CAF4217812.1"/>
    </source>
</evidence>
<dbReference type="Pfam" id="PF00999">
    <property type="entry name" value="Na_H_Exchanger"/>
    <property type="match status" value="1"/>
</dbReference>
<keyword evidence="7" id="KW-0406">Ion transport</keyword>
<dbReference type="GO" id="GO:0098719">
    <property type="term" value="P:sodium ion import across plasma membrane"/>
    <property type="evidence" value="ECO:0007669"/>
    <property type="project" value="TreeGrafter"/>
</dbReference>
<evidence type="ECO:0000256" key="7">
    <source>
        <dbReference type="ARBA" id="ARBA00023065"/>
    </source>
</evidence>
<evidence type="ECO:0000256" key="8">
    <source>
        <dbReference type="ARBA" id="ARBA00023136"/>
    </source>
</evidence>
<evidence type="ECO:0000256" key="5">
    <source>
        <dbReference type="ARBA" id="ARBA00022989"/>
    </source>
</evidence>
<feature type="transmembrane region" description="Helical" evidence="10">
    <location>
        <begin position="37"/>
        <end position="58"/>
    </location>
</feature>
<feature type="non-terminal residue" evidence="12">
    <location>
        <position position="1"/>
    </location>
</feature>
<keyword evidence="9" id="KW-0739">Sodium transport</keyword>
<keyword evidence="2" id="KW-0813">Transport</keyword>
<feature type="transmembrane region" description="Helical" evidence="10">
    <location>
        <begin position="104"/>
        <end position="130"/>
    </location>
</feature>
<feature type="transmembrane region" description="Helical" evidence="10">
    <location>
        <begin position="208"/>
        <end position="225"/>
    </location>
</feature>
<keyword evidence="8 10" id="KW-0472">Membrane</keyword>
<dbReference type="GO" id="GO:0015386">
    <property type="term" value="F:potassium:proton antiporter activity"/>
    <property type="evidence" value="ECO:0007669"/>
    <property type="project" value="TreeGrafter"/>
</dbReference>
<dbReference type="InterPro" id="IPR018422">
    <property type="entry name" value="Cation/H_exchanger_CPA1"/>
</dbReference>
<evidence type="ECO:0000256" key="6">
    <source>
        <dbReference type="ARBA" id="ARBA00023053"/>
    </source>
</evidence>
<evidence type="ECO:0000256" key="10">
    <source>
        <dbReference type="SAM" id="Phobius"/>
    </source>
</evidence>